<dbReference type="OrthoDB" id="2417273at2"/>
<keyword evidence="1" id="KW-0812">Transmembrane</keyword>
<proteinExistence type="predicted"/>
<sequence>MNRDLSYVLKKTTDNLLHSEIKSLYPLFVYAFGILIILVSNVIFDTNTSLIILFKLIGFITCVWLFSIVVLNRYIISRKGTILKVHYVSIFSRMLPTLLYQTINYMLFVVLYVAITALFIDNFYIGTFTMLYYMLLGMILIIPFTLFYIAVNLNRVNVINTVVFILLVATVPILYFPQQLPSMVSSILSLNPFYYIVYSIQLNTLGNHWNINRIPSDILFFSQMALIYLWMFSFYKRMKYNIYFVQPK</sequence>
<feature type="transmembrane region" description="Helical" evidence="1">
    <location>
        <begin position="158"/>
        <end position="176"/>
    </location>
</feature>
<evidence type="ECO:0000313" key="2">
    <source>
        <dbReference type="EMBL" id="SEW12607.1"/>
    </source>
</evidence>
<dbReference type="EMBL" id="FOIT01000005">
    <property type="protein sequence ID" value="SEW12607.1"/>
    <property type="molecule type" value="Genomic_DNA"/>
</dbReference>
<keyword evidence="1" id="KW-1133">Transmembrane helix</keyword>
<dbReference type="AlphaFoldDB" id="A0A662Z542"/>
<accession>A0A662Z542</accession>
<evidence type="ECO:0008006" key="4">
    <source>
        <dbReference type="Google" id="ProtNLM"/>
    </source>
</evidence>
<reference evidence="2 3" key="1">
    <citation type="submission" date="2016-10" db="EMBL/GenBank/DDBJ databases">
        <authorList>
            <person name="Varghese N."/>
            <person name="Submissions S."/>
        </authorList>
    </citation>
    <scope>NUCLEOTIDE SEQUENCE [LARGE SCALE GENOMIC DNA]</scope>
    <source>
        <strain evidence="2 3">IBRC-M10081</strain>
    </source>
</reference>
<protein>
    <recommendedName>
        <fullName evidence="4">ABC-2 type transport system permease protein</fullName>
    </recommendedName>
</protein>
<organism evidence="2 3">
    <name type="scientific">Aliicoccus persicus</name>
    <dbReference type="NCBI Taxonomy" id="930138"/>
    <lineage>
        <taxon>Bacteria</taxon>
        <taxon>Bacillati</taxon>
        <taxon>Bacillota</taxon>
        <taxon>Bacilli</taxon>
        <taxon>Bacillales</taxon>
        <taxon>Staphylococcaceae</taxon>
        <taxon>Aliicoccus</taxon>
    </lineage>
</organism>
<feature type="transmembrane region" description="Helical" evidence="1">
    <location>
        <begin position="50"/>
        <end position="76"/>
    </location>
</feature>
<dbReference type="Proteomes" id="UP000243605">
    <property type="component" value="Unassembled WGS sequence"/>
</dbReference>
<keyword evidence="3" id="KW-1185">Reference proteome</keyword>
<feature type="transmembrane region" description="Helical" evidence="1">
    <location>
        <begin position="132"/>
        <end position="151"/>
    </location>
</feature>
<dbReference type="RefSeq" id="WP_091475917.1">
    <property type="nucleotide sequence ID" value="NZ_FOIT01000005.1"/>
</dbReference>
<feature type="transmembrane region" description="Helical" evidence="1">
    <location>
        <begin position="218"/>
        <end position="235"/>
    </location>
</feature>
<keyword evidence="1" id="KW-0472">Membrane</keyword>
<feature type="transmembrane region" description="Helical" evidence="1">
    <location>
        <begin position="24"/>
        <end position="44"/>
    </location>
</feature>
<feature type="transmembrane region" description="Helical" evidence="1">
    <location>
        <begin position="97"/>
        <end position="120"/>
    </location>
</feature>
<name>A0A662Z542_9STAP</name>
<evidence type="ECO:0000313" key="3">
    <source>
        <dbReference type="Proteomes" id="UP000243605"/>
    </source>
</evidence>
<evidence type="ECO:0000256" key="1">
    <source>
        <dbReference type="SAM" id="Phobius"/>
    </source>
</evidence>
<gene>
    <name evidence="2" type="ORF">SAMN05192557_1756</name>
</gene>